<dbReference type="InParanoid" id="M4BK42"/>
<dbReference type="HOGENOM" id="CLU_024842_0_0_1"/>
<dbReference type="STRING" id="559515.M4BK42"/>
<keyword evidence="2" id="KW-0812">Transmembrane</keyword>
<evidence type="ECO:0000256" key="3">
    <source>
        <dbReference type="SAM" id="SignalP"/>
    </source>
</evidence>
<dbReference type="InterPro" id="IPR001283">
    <property type="entry name" value="CRISP-related"/>
</dbReference>
<feature type="domain" description="SCP" evidence="4">
    <location>
        <begin position="27"/>
        <end position="173"/>
    </location>
</feature>
<reference evidence="6" key="1">
    <citation type="journal article" date="2010" name="Science">
        <title>Signatures of adaptation to obligate biotrophy in the Hyaloperonospora arabidopsidis genome.</title>
        <authorList>
            <person name="Baxter L."/>
            <person name="Tripathy S."/>
            <person name="Ishaque N."/>
            <person name="Boot N."/>
            <person name="Cabral A."/>
            <person name="Kemen E."/>
            <person name="Thines M."/>
            <person name="Ah-Fong A."/>
            <person name="Anderson R."/>
            <person name="Badejoko W."/>
            <person name="Bittner-Eddy P."/>
            <person name="Boore J.L."/>
            <person name="Chibucos M.C."/>
            <person name="Coates M."/>
            <person name="Dehal P."/>
            <person name="Delehaunty K."/>
            <person name="Dong S."/>
            <person name="Downton P."/>
            <person name="Dumas B."/>
            <person name="Fabro G."/>
            <person name="Fronick C."/>
            <person name="Fuerstenberg S.I."/>
            <person name="Fulton L."/>
            <person name="Gaulin E."/>
            <person name="Govers F."/>
            <person name="Hughes L."/>
            <person name="Humphray S."/>
            <person name="Jiang R.H."/>
            <person name="Judelson H."/>
            <person name="Kamoun S."/>
            <person name="Kyung K."/>
            <person name="Meijer H."/>
            <person name="Minx P."/>
            <person name="Morris P."/>
            <person name="Nelson J."/>
            <person name="Phuntumart V."/>
            <person name="Qutob D."/>
            <person name="Rehmany A."/>
            <person name="Rougon-Cardoso A."/>
            <person name="Ryden P."/>
            <person name="Torto-Alalibo T."/>
            <person name="Studholme D."/>
            <person name="Wang Y."/>
            <person name="Win J."/>
            <person name="Wood J."/>
            <person name="Clifton S.W."/>
            <person name="Rogers J."/>
            <person name="Van den Ackerveken G."/>
            <person name="Jones J.D."/>
            <person name="McDowell J.M."/>
            <person name="Beynon J."/>
            <person name="Tyler B.M."/>
        </authorList>
    </citation>
    <scope>NUCLEOTIDE SEQUENCE [LARGE SCALE GENOMIC DNA]</scope>
    <source>
        <strain evidence="6">Emoy2</strain>
    </source>
</reference>
<keyword evidence="6" id="KW-1185">Reference proteome</keyword>
<dbReference type="OMA" id="LACEFAP"/>
<feature type="transmembrane region" description="Helical" evidence="2">
    <location>
        <begin position="554"/>
        <end position="577"/>
    </location>
</feature>
<dbReference type="EMBL" id="JH598343">
    <property type="status" value="NOT_ANNOTATED_CDS"/>
    <property type="molecule type" value="Genomic_DNA"/>
</dbReference>
<reference evidence="5" key="2">
    <citation type="submission" date="2015-06" db="UniProtKB">
        <authorList>
            <consortium name="EnsemblProtists"/>
        </authorList>
    </citation>
    <scope>IDENTIFICATION</scope>
    <source>
        <strain evidence="5">Emoy2</strain>
    </source>
</reference>
<dbReference type="Pfam" id="PF00188">
    <property type="entry name" value="CAP"/>
    <property type="match status" value="1"/>
</dbReference>
<keyword evidence="2" id="KW-0472">Membrane</keyword>
<dbReference type="VEuPathDB" id="FungiDB:HpaG806774"/>
<dbReference type="SUPFAM" id="SSF55797">
    <property type="entry name" value="PR-1-like"/>
    <property type="match status" value="1"/>
</dbReference>
<feature type="compositionally biased region" description="Low complexity" evidence="1">
    <location>
        <begin position="467"/>
        <end position="477"/>
    </location>
</feature>
<dbReference type="InterPro" id="IPR014044">
    <property type="entry name" value="CAP_dom"/>
</dbReference>
<proteinExistence type="predicted"/>
<evidence type="ECO:0000256" key="2">
    <source>
        <dbReference type="SAM" id="Phobius"/>
    </source>
</evidence>
<feature type="region of interest" description="Disordered" evidence="1">
    <location>
        <begin position="310"/>
        <end position="551"/>
    </location>
</feature>
<sequence>MSVVSVVLFTCLVAGAAPVNGLTFDAQAQAIWLDRFNYFRSTALPWSAGNMRRLGWSSHLAASAAEIAAKCSMDTGKPGVILHACSNSTSSSPSSSLIDDAIQQWVVTTSMATLPTLAQPGASHVEIGTGTYNSYSQVLWATTTTVGCASFSCSNGEKEMLACEFAPAGNDGKSAWYVHADSASECPVGTTASQGFCIVEGDAANTPIAPIPAGMLTYQVYPAYVANMQTVLIEAARAIAGGKPQNVPTASAGATISTPTAATPGALPSKVPAVSDSDDEVGSAIQTAASADKTSSSLRAGVSLLDSNIGLESASTPTDTSEASNVTDGMTGTTKKVVTPSKDSSGELVNEENSQTSSKLPADESLAPGTVKADDDTGNASDVSSKTTDKTTQKPSSPESSEEFETIDKKTEETSSPESSEEFETIDKKMEETSSPESSEESETADKATEETSSSEFFDEFVDDQSSHTSSSSSDDSLVPGTVKANDDIWSSLTNQEDPTQTEPSPEKDPSSSSTSTPSPAPGSSGSAIIIPSVDPDIARSVSNQSSESSQSGFSAAGIAGIIVLGVVAVASFAIVMSYKKNQRRQREIMRDGGIRAI</sequence>
<feature type="compositionally biased region" description="Polar residues" evidence="1">
    <location>
        <begin position="489"/>
        <end position="504"/>
    </location>
</feature>
<feature type="compositionally biased region" description="Polar residues" evidence="1">
    <location>
        <begin position="313"/>
        <end position="336"/>
    </location>
</feature>
<protein>
    <recommendedName>
        <fullName evidence="4">SCP domain-containing protein</fullName>
    </recommendedName>
</protein>
<keyword evidence="2" id="KW-1133">Transmembrane helix</keyword>
<organism evidence="5 6">
    <name type="scientific">Hyaloperonospora arabidopsidis (strain Emoy2)</name>
    <name type="common">Downy mildew agent</name>
    <name type="synonym">Peronospora arabidopsidis</name>
    <dbReference type="NCBI Taxonomy" id="559515"/>
    <lineage>
        <taxon>Eukaryota</taxon>
        <taxon>Sar</taxon>
        <taxon>Stramenopiles</taxon>
        <taxon>Oomycota</taxon>
        <taxon>Peronosporomycetes</taxon>
        <taxon>Peronosporales</taxon>
        <taxon>Peronosporaceae</taxon>
        <taxon>Hyaloperonospora</taxon>
    </lineage>
</organism>
<evidence type="ECO:0000313" key="6">
    <source>
        <dbReference type="Proteomes" id="UP000011713"/>
    </source>
</evidence>
<keyword evidence="3" id="KW-0732">Signal</keyword>
<dbReference type="Gene3D" id="3.40.33.10">
    <property type="entry name" value="CAP"/>
    <property type="match status" value="1"/>
</dbReference>
<dbReference type="AlphaFoldDB" id="M4BK42"/>
<feature type="region of interest" description="Disordered" evidence="1">
    <location>
        <begin position="244"/>
        <end position="279"/>
    </location>
</feature>
<feature type="signal peptide" evidence="3">
    <location>
        <begin position="1"/>
        <end position="21"/>
    </location>
</feature>
<feature type="compositionally biased region" description="Polar residues" evidence="1">
    <location>
        <begin position="246"/>
        <end position="261"/>
    </location>
</feature>
<evidence type="ECO:0000313" key="5">
    <source>
        <dbReference type="EnsemblProtists" id="HpaP806774"/>
    </source>
</evidence>
<dbReference type="Proteomes" id="UP000011713">
    <property type="component" value="Unassembled WGS sequence"/>
</dbReference>
<dbReference type="CDD" id="cd05380">
    <property type="entry name" value="CAP_euk"/>
    <property type="match status" value="1"/>
</dbReference>
<dbReference type="InterPro" id="IPR035940">
    <property type="entry name" value="CAP_sf"/>
</dbReference>
<name>M4BK42_HYAAE</name>
<evidence type="ECO:0000259" key="4">
    <source>
        <dbReference type="SMART" id="SM00198"/>
    </source>
</evidence>
<feature type="compositionally biased region" description="Low complexity" evidence="1">
    <location>
        <begin position="511"/>
        <end position="533"/>
    </location>
</feature>
<dbReference type="eggNOG" id="KOG3017">
    <property type="taxonomic scope" value="Eukaryota"/>
</dbReference>
<evidence type="ECO:0000256" key="1">
    <source>
        <dbReference type="SAM" id="MobiDB-lite"/>
    </source>
</evidence>
<feature type="chain" id="PRO_5004049214" description="SCP domain-containing protein" evidence="3">
    <location>
        <begin position="22"/>
        <end position="598"/>
    </location>
</feature>
<feature type="compositionally biased region" description="Low complexity" evidence="1">
    <location>
        <begin position="541"/>
        <end position="551"/>
    </location>
</feature>
<accession>M4BK42</accession>
<dbReference type="PANTHER" id="PTHR10334">
    <property type="entry name" value="CYSTEINE-RICH SECRETORY PROTEIN-RELATED"/>
    <property type="match status" value="1"/>
</dbReference>
<dbReference type="EnsemblProtists" id="HpaT806774">
    <property type="protein sequence ID" value="HpaP806774"/>
    <property type="gene ID" value="HpaG806774"/>
</dbReference>
<dbReference type="SMART" id="SM00198">
    <property type="entry name" value="SCP"/>
    <property type="match status" value="1"/>
</dbReference>